<keyword evidence="2" id="KW-1185">Reference proteome</keyword>
<accession>A0A1H3RRA5</accession>
<sequence>MKTKVLVIFLLVIFCHVGVAQERIFAPLFGSDSLLEMSLSYSFKELRKNTNDSLYLPTILHYKTNRGNWDSIGIEMRSRGNFRMKNCFFSPARIKISKKESKGTLFEGSKSLKLVLPCHANKTGNDLALKEYLCYKLYEPISNYYFKTRLIDLNLTDLDGRQVKSYTVKAFFIEDNDQVARRFGGRIMKGKNINPYSLQDTAAVRHDFFQFMIANTDWSSLVQHNLQVMQLPPRIYIPLPYDFDMAGLVNAPYAQVSEKLEIDNVRERLYRGFCRNEGLLQYVRAEYLEREPQIWEAFKHIEKDIHKNELQAMRKFIEEFFSILKNDRKFKDIILYKCRTHT</sequence>
<evidence type="ECO:0000313" key="1">
    <source>
        <dbReference type="EMBL" id="SDZ28226.1"/>
    </source>
</evidence>
<dbReference type="RefSeq" id="WP_019598443.1">
    <property type="nucleotide sequence ID" value="NZ_FNQC01000009.1"/>
</dbReference>
<evidence type="ECO:0008006" key="3">
    <source>
        <dbReference type="Google" id="ProtNLM"/>
    </source>
</evidence>
<protein>
    <recommendedName>
        <fullName evidence="3">YARHG domain-containing protein</fullName>
    </recommendedName>
</protein>
<comment type="caution">
    <text evidence="1">The sequence shown here is derived from an EMBL/GenBank/DDBJ whole genome shotgun (WGS) entry which is preliminary data.</text>
</comment>
<evidence type="ECO:0000313" key="2">
    <source>
        <dbReference type="Proteomes" id="UP000199663"/>
    </source>
</evidence>
<organism evidence="1 2">
    <name type="scientific">Rhodonellum ikkaensis</name>
    <dbReference type="NCBI Taxonomy" id="336829"/>
    <lineage>
        <taxon>Bacteria</taxon>
        <taxon>Pseudomonadati</taxon>
        <taxon>Bacteroidota</taxon>
        <taxon>Cytophagia</taxon>
        <taxon>Cytophagales</taxon>
        <taxon>Cytophagaceae</taxon>
        <taxon>Rhodonellum</taxon>
    </lineage>
</organism>
<name>A0A1H3RRA5_9BACT</name>
<dbReference type="EMBL" id="FNQC01000009">
    <property type="protein sequence ID" value="SDZ28226.1"/>
    <property type="molecule type" value="Genomic_DNA"/>
</dbReference>
<reference evidence="1 2" key="1">
    <citation type="submission" date="2016-10" db="EMBL/GenBank/DDBJ databases">
        <authorList>
            <person name="Varghese N."/>
            <person name="Submissions S."/>
        </authorList>
    </citation>
    <scope>NUCLEOTIDE SEQUENCE [LARGE SCALE GENOMIC DNA]</scope>
    <source>
        <strain evidence="1 2">DSM 17997</strain>
    </source>
</reference>
<proteinExistence type="predicted"/>
<gene>
    <name evidence="1" type="ORF">SAMN05444412_10963</name>
</gene>
<dbReference type="Proteomes" id="UP000199663">
    <property type="component" value="Unassembled WGS sequence"/>
</dbReference>